<dbReference type="PANTHER" id="PTHR12119">
    <property type="entry name" value="UBIQUINOL-CYTOCHROME C REDUCTASE COMPLEX UBIQUINONE-BINDING PROTEIN QP-C"/>
    <property type="match status" value="1"/>
</dbReference>
<dbReference type="FunFam" id="1.20.5.210:FF:000001">
    <property type="entry name" value="Cytochrome b-c1 complex subunit 8"/>
    <property type="match status" value="1"/>
</dbReference>
<evidence type="ECO:0000256" key="8">
    <source>
        <dbReference type="ARBA" id="ARBA00022989"/>
    </source>
</evidence>
<dbReference type="GeneID" id="54576982"/>
<dbReference type="OrthoDB" id="6683853at2759"/>
<accession>A0A6A6IFR2</accession>
<dbReference type="GO" id="GO:0045275">
    <property type="term" value="C:respiratory chain complex III"/>
    <property type="evidence" value="ECO:0007669"/>
    <property type="project" value="UniProtKB-UniRule"/>
</dbReference>
<gene>
    <name evidence="12" type="ORF">BU26DRAFT_426017</name>
</gene>
<keyword evidence="10 11" id="KW-0472">Membrane</keyword>
<protein>
    <recommendedName>
        <fullName evidence="11">Cytochrome b-c1 complex subunit 8</fullName>
    </recommendedName>
    <alternativeName>
        <fullName evidence="11">Complex III subunit 8</fullName>
    </alternativeName>
</protein>
<evidence type="ECO:0000256" key="11">
    <source>
        <dbReference type="RuleBase" id="RU368118"/>
    </source>
</evidence>
<keyword evidence="9 11" id="KW-0496">Mitochondrion</keyword>
<keyword evidence="7 11" id="KW-0249">Electron transport</keyword>
<dbReference type="RefSeq" id="XP_033684250.1">
    <property type="nucleotide sequence ID" value="XM_033823652.1"/>
</dbReference>
<sequence>MAGGGDSTGARHKATWHIGEWGNPYEGGGMPGKGVTTYALSSNRQRPFAGFLTKGTWNTVRRARNQILYVIPPFIAAYAAMQWAIERNEYLNSKPGRQEFGGEE</sequence>
<dbReference type="SUPFAM" id="SSF81508">
    <property type="entry name" value="Ubiquinone-binding protein QP-C of cytochrome bc1 complex (Ubiquinol-cytochrome c reductase)"/>
    <property type="match status" value="1"/>
</dbReference>
<dbReference type="GO" id="GO:0006122">
    <property type="term" value="P:mitochondrial electron transport, ubiquinol to cytochrome c"/>
    <property type="evidence" value="ECO:0007669"/>
    <property type="project" value="UniProtKB-UniRule"/>
</dbReference>
<reference evidence="12" key="1">
    <citation type="journal article" date="2020" name="Stud. Mycol.">
        <title>101 Dothideomycetes genomes: a test case for predicting lifestyles and emergence of pathogens.</title>
        <authorList>
            <person name="Haridas S."/>
            <person name="Albert R."/>
            <person name="Binder M."/>
            <person name="Bloem J."/>
            <person name="Labutti K."/>
            <person name="Salamov A."/>
            <person name="Andreopoulos B."/>
            <person name="Baker S."/>
            <person name="Barry K."/>
            <person name="Bills G."/>
            <person name="Bluhm B."/>
            <person name="Cannon C."/>
            <person name="Castanera R."/>
            <person name="Culley D."/>
            <person name="Daum C."/>
            <person name="Ezra D."/>
            <person name="Gonzalez J."/>
            <person name="Henrissat B."/>
            <person name="Kuo A."/>
            <person name="Liang C."/>
            <person name="Lipzen A."/>
            <person name="Lutzoni F."/>
            <person name="Magnuson J."/>
            <person name="Mondo S."/>
            <person name="Nolan M."/>
            <person name="Ohm R."/>
            <person name="Pangilinan J."/>
            <person name="Park H.-J."/>
            <person name="Ramirez L."/>
            <person name="Alfaro M."/>
            <person name="Sun H."/>
            <person name="Tritt A."/>
            <person name="Yoshinaga Y."/>
            <person name="Zwiers L.-H."/>
            <person name="Turgeon B."/>
            <person name="Goodwin S."/>
            <person name="Spatafora J."/>
            <person name="Crous P."/>
            <person name="Grigoriev I."/>
        </authorList>
    </citation>
    <scope>NUCLEOTIDE SEQUENCE</scope>
    <source>
        <strain evidence="12">CBS 122368</strain>
    </source>
</reference>
<keyword evidence="5 11" id="KW-0812">Transmembrane</keyword>
<dbReference type="InterPro" id="IPR004205">
    <property type="entry name" value="Cyt_bc1_su8"/>
</dbReference>
<keyword evidence="3 11" id="KW-0813">Transport</keyword>
<name>A0A6A6IFR2_9PLEO</name>
<evidence type="ECO:0000313" key="13">
    <source>
        <dbReference type="Proteomes" id="UP000800094"/>
    </source>
</evidence>
<keyword evidence="8 11" id="KW-1133">Transmembrane helix</keyword>
<dbReference type="PANTHER" id="PTHR12119:SF2">
    <property type="entry name" value="CYTOCHROME B-C1 COMPLEX SUBUNIT 8"/>
    <property type="match status" value="1"/>
</dbReference>
<keyword evidence="13" id="KW-1185">Reference proteome</keyword>
<keyword evidence="4 11" id="KW-0679">Respiratory chain</keyword>
<dbReference type="Pfam" id="PF02939">
    <property type="entry name" value="UcrQ"/>
    <property type="match status" value="1"/>
</dbReference>
<evidence type="ECO:0000313" key="12">
    <source>
        <dbReference type="EMBL" id="KAF2249246.1"/>
    </source>
</evidence>
<comment type="similarity">
    <text evidence="2 11">Belongs to the UQCRQ/QCR8 family.</text>
</comment>
<evidence type="ECO:0000256" key="6">
    <source>
        <dbReference type="ARBA" id="ARBA00022792"/>
    </source>
</evidence>
<feature type="transmembrane region" description="Helical" evidence="11">
    <location>
        <begin position="67"/>
        <end position="85"/>
    </location>
</feature>
<dbReference type="AlphaFoldDB" id="A0A6A6IFR2"/>
<comment type="function">
    <text evidence="11">Component of the ubiquinol-cytochrome c oxidoreductase, a multisubunit transmembrane complex that is part of the mitochondrial electron transport chain which drives oxidative phosphorylation. The complex plays an important role in the uptake of multiple carbon sources present in different host niches.</text>
</comment>
<keyword evidence="6 11" id="KW-0999">Mitochondrion inner membrane</keyword>
<proteinExistence type="inferred from homology"/>
<dbReference type="EMBL" id="ML987195">
    <property type="protein sequence ID" value="KAF2249246.1"/>
    <property type="molecule type" value="Genomic_DNA"/>
</dbReference>
<evidence type="ECO:0000256" key="7">
    <source>
        <dbReference type="ARBA" id="ARBA00022982"/>
    </source>
</evidence>
<evidence type="ECO:0000256" key="3">
    <source>
        <dbReference type="ARBA" id="ARBA00022448"/>
    </source>
</evidence>
<dbReference type="Proteomes" id="UP000800094">
    <property type="component" value="Unassembled WGS sequence"/>
</dbReference>
<dbReference type="Gene3D" id="1.20.5.210">
    <property type="entry name" value="Cytochrome b-c1 complex subunit 8"/>
    <property type="match status" value="1"/>
</dbReference>
<evidence type="ECO:0000256" key="10">
    <source>
        <dbReference type="ARBA" id="ARBA00023136"/>
    </source>
</evidence>
<dbReference type="InterPro" id="IPR036642">
    <property type="entry name" value="Cyt_bc1_su8_sf"/>
</dbReference>
<evidence type="ECO:0000256" key="1">
    <source>
        <dbReference type="ARBA" id="ARBA00004434"/>
    </source>
</evidence>
<comment type="subunit">
    <text evidence="11">Component of the ubiquinol-cytochrome c oxidoreductase (cytochrome b-c1 complex, complex III, CIII), a multisubunit enzyme composed of 3 respiratory subunits cytochrome b, cytochrome c1 and Rieske protein, 2 core protein subunits, and additional low-molecular weight protein subunits. The complex exists as an obligatory dimer and forms supercomplexes (SCs) in the inner mitochondrial membrane with cytochrome c oxidase (complex IV, CIV).</text>
</comment>
<comment type="subcellular location">
    <subcellularLocation>
        <location evidence="1 11">Mitochondrion inner membrane</location>
        <topology evidence="1 11">Single-pass membrane protein</topology>
    </subcellularLocation>
</comment>
<evidence type="ECO:0000256" key="2">
    <source>
        <dbReference type="ARBA" id="ARBA00007668"/>
    </source>
</evidence>
<organism evidence="12 13">
    <name type="scientific">Trematosphaeria pertusa</name>
    <dbReference type="NCBI Taxonomy" id="390896"/>
    <lineage>
        <taxon>Eukaryota</taxon>
        <taxon>Fungi</taxon>
        <taxon>Dikarya</taxon>
        <taxon>Ascomycota</taxon>
        <taxon>Pezizomycotina</taxon>
        <taxon>Dothideomycetes</taxon>
        <taxon>Pleosporomycetidae</taxon>
        <taxon>Pleosporales</taxon>
        <taxon>Massarineae</taxon>
        <taxon>Trematosphaeriaceae</taxon>
        <taxon>Trematosphaeria</taxon>
    </lineage>
</organism>
<evidence type="ECO:0000256" key="4">
    <source>
        <dbReference type="ARBA" id="ARBA00022660"/>
    </source>
</evidence>
<evidence type="ECO:0000256" key="9">
    <source>
        <dbReference type="ARBA" id="ARBA00023128"/>
    </source>
</evidence>
<evidence type="ECO:0000256" key="5">
    <source>
        <dbReference type="ARBA" id="ARBA00022692"/>
    </source>
</evidence>
<dbReference type="GO" id="GO:0005743">
    <property type="term" value="C:mitochondrial inner membrane"/>
    <property type="evidence" value="ECO:0007669"/>
    <property type="project" value="UniProtKB-SubCell"/>
</dbReference>